<accession>A0A7J6KWE4</accession>
<dbReference type="InterPro" id="IPR036663">
    <property type="entry name" value="Fumarylacetoacetase_C_sf"/>
</dbReference>
<evidence type="ECO:0000259" key="3">
    <source>
        <dbReference type="Pfam" id="PF01557"/>
    </source>
</evidence>
<dbReference type="AlphaFoldDB" id="A0A7J6KWE4"/>
<dbReference type="GO" id="GO:0046872">
    <property type="term" value="F:metal ion binding"/>
    <property type="evidence" value="ECO:0007669"/>
    <property type="project" value="UniProtKB-KW"/>
</dbReference>
<dbReference type="PANTHER" id="PTHR11820:SF7">
    <property type="entry name" value="ACYLPYRUVASE FAHD1, MITOCHONDRIAL"/>
    <property type="match status" value="1"/>
</dbReference>
<comment type="caution">
    <text evidence="4">The sequence shown here is derived from an EMBL/GenBank/DDBJ whole genome shotgun (WGS) entry which is preliminary data.</text>
</comment>
<evidence type="ECO:0000256" key="2">
    <source>
        <dbReference type="ARBA" id="ARBA00022723"/>
    </source>
</evidence>
<keyword evidence="4" id="KW-0378">Hydrolase</keyword>
<protein>
    <submittedName>
        <fullName evidence="4">Fumarylacetoacetate hydrolase domain-containing protein 2A</fullName>
    </submittedName>
</protein>
<gene>
    <name evidence="4" type="primary">FAHD2A</name>
    <name evidence="4" type="ORF">FOZ61_010279</name>
</gene>
<dbReference type="InterPro" id="IPR011234">
    <property type="entry name" value="Fumarylacetoacetase-like_C"/>
</dbReference>
<dbReference type="GO" id="GO:0018773">
    <property type="term" value="F:acetylpyruvate hydrolase activity"/>
    <property type="evidence" value="ECO:0007669"/>
    <property type="project" value="TreeGrafter"/>
</dbReference>
<comment type="similarity">
    <text evidence="1">Belongs to the FAH family.</text>
</comment>
<feature type="domain" description="Fumarylacetoacetase-like C-terminal" evidence="3">
    <location>
        <begin position="110"/>
        <end position="319"/>
    </location>
</feature>
<dbReference type="SUPFAM" id="SSF56529">
    <property type="entry name" value="FAH"/>
    <property type="match status" value="1"/>
</dbReference>
<evidence type="ECO:0000313" key="5">
    <source>
        <dbReference type="Proteomes" id="UP000570595"/>
    </source>
</evidence>
<dbReference type="PANTHER" id="PTHR11820">
    <property type="entry name" value="ACYLPYRUVASE"/>
    <property type="match status" value="1"/>
</dbReference>
<dbReference type="Gene3D" id="3.90.850.10">
    <property type="entry name" value="Fumarylacetoacetase-like, C-terminal domain"/>
    <property type="match status" value="1"/>
</dbReference>
<keyword evidence="2" id="KW-0479">Metal-binding</keyword>
<sequence length="324" mass="35281">MCCLSIGPPGFDPCMLHMLIYPSRLLSPRCLAAWTPAHNVSGSAAPSLRPPRAITYAELNSLAYLEINLIAYLKVNLVAYLEVNLVAYLKVNLVAYLEVNLVAYLEVNLILCVAKNFASSKEELDSHRENLNESMDKAIIFSKSLTSLVPITQPIELQQREDVFYETELALLITEQLPQSPSGCPPKDCLAAVEGVAVALDLTLKDVQNASKAVGGSWEKAKAFDRSCPISDWVKVAGLEENSEWKISTKIDDHIVQEQSTTDMLIPIHCLLAQLTKSFTLLPGDIVLTGTPVLPEGPGPLKPGMLLTLSVEPLVGTLTTRTTA</sequence>
<dbReference type="Pfam" id="PF01557">
    <property type="entry name" value="FAA_hydrolase"/>
    <property type="match status" value="1"/>
</dbReference>
<reference evidence="4 5" key="1">
    <citation type="submission" date="2020-04" db="EMBL/GenBank/DDBJ databases">
        <title>Perkinsus olseni comparative genomics.</title>
        <authorList>
            <person name="Bogema D.R."/>
        </authorList>
    </citation>
    <scope>NUCLEOTIDE SEQUENCE [LARGE SCALE GENOMIC DNA]</scope>
    <source>
        <strain evidence="4">ATCC PRA-179</strain>
    </source>
</reference>
<dbReference type="EMBL" id="JABAHT010000819">
    <property type="protein sequence ID" value="KAF4651663.1"/>
    <property type="molecule type" value="Genomic_DNA"/>
</dbReference>
<organism evidence="4 5">
    <name type="scientific">Perkinsus olseni</name>
    <name type="common">Perkinsus atlanticus</name>
    <dbReference type="NCBI Taxonomy" id="32597"/>
    <lineage>
        <taxon>Eukaryota</taxon>
        <taxon>Sar</taxon>
        <taxon>Alveolata</taxon>
        <taxon>Perkinsozoa</taxon>
        <taxon>Perkinsea</taxon>
        <taxon>Perkinsida</taxon>
        <taxon>Perkinsidae</taxon>
        <taxon>Perkinsus</taxon>
    </lineage>
</organism>
<name>A0A7J6KWE4_PEROL</name>
<proteinExistence type="inferred from homology"/>
<dbReference type="Proteomes" id="UP000570595">
    <property type="component" value="Unassembled WGS sequence"/>
</dbReference>
<evidence type="ECO:0000256" key="1">
    <source>
        <dbReference type="ARBA" id="ARBA00010211"/>
    </source>
</evidence>
<evidence type="ECO:0000313" key="4">
    <source>
        <dbReference type="EMBL" id="KAF4651663.1"/>
    </source>
</evidence>
<dbReference type="OrthoDB" id="430630at2759"/>